<dbReference type="Proteomes" id="UP000009183">
    <property type="component" value="Chromosome 19"/>
</dbReference>
<dbReference type="InParanoid" id="D7UB16"/>
<proteinExistence type="predicted"/>
<dbReference type="EMBL" id="FN596747">
    <property type="protein sequence ID" value="CBI39931.3"/>
    <property type="molecule type" value="Genomic_DNA"/>
</dbReference>
<protein>
    <submittedName>
        <fullName evidence="1">Uncharacterized protein</fullName>
    </submittedName>
</protein>
<accession>D7UB16</accession>
<gene>
    <name evidence="1" type="ordered locus">VIT_19s0015g02810</name>
</gene>
<evidence type="ECO:0000313" key="2">
    <source>
        <dbReference type="Proteomes" id="UP000009183"/>
    </source>
</evidence>
<keyword evidence="2" id="KW-1185">Reference proteome</keyword>
<organism evidence="1 2">
    <name type="scientific">Vitis vinifera</name>
    <name type="common">Grape</name>
    <dbReference type="NCBI Taxonomy" id="29760"/>
    <lineage>
        <taxon>Eukaryota</taxon>
        <taxon>Viridiplantae</taxon>
        <taxon>Streptophyta</taxon>
        <taxon>Embryophyta</taxon>
        <taxon>Tracheophyta</taxon>
        <taxon>Spermatophyta</taxon>
        <taxon>Magnoliopsida</taxon>
        <taxon>eudicotyledons</taxon>
        <taxon>Gunneridae</taxon>
        <taxon>Pentapetalae</taxon>
        <taxon>rosids</taxon>
        <taxon>Vitales</taxon>
        <taxon>Vitaceae</taxon>
        <taxon>Viteae</taxon>
        <taxon>Vitis</taxon>
    </lineage>
</organism>
<dbReference type="HOGENOM" id="CLU_2659572_0_0_1"/>
<dbReference type="PaxDb" id="29760-VIT_19s0015g02810.t01"/>
<sequence length="76" mass="9168">MIIGLIFEKLAAFLCFTPANLFHLNPLNVRPMDKIMKWVLHIYWLMENDDDMKRSLSFWIRDFSIFIPLLLVRLKN</sequence>
<evidence type="ECO:0000313" key="1">
    <source>
        <dbReference type="EMBL" id="CBI39931.3"/>
    </source>
</evidence>
<dbReference type="AlphaFoldDB" id="D7UB16"/>
<name>D7UB16_VITVI</name>
<reference evidence="2" key="1">
    <citation type="journal article" date="2007" name="Nature">
        <title>The grapevine genome sequence suggests ancestral hexaploidization in major angiosperm phyla.</title>
        <authorList>
            <consortium name="The French-Italian Public Consortium for Grapevine Genome Characterization."/>
            <person name="Jaillon O."/>
            <person name="Aury J.-M."/>
            <person name="Noel B."/>
            <person name="Policriti A."/>
            <person name="Clepet C."/>
            <person name="Casagrande A."/>
            <person name="Choisne N."/>
            <person name="Aubourg S."/>
            <person name="Vitulo N."/>
            <person name="Jubin C."/>
            <person name="Vezzi A."/>
            <person name="Legeai F."/>
            <person name="Hugueney P."/>
            <person name="Dasilva C."/>
            <person name="Horner D."/>
            <person name="Mica E."/>
            <person name="Jublot D."/>
            <person name="Poulain J."/>
            <person name="Bruyere C."/>
            <person name="Billault A."/>
            <person name="Segurens B."/>
            <person name="Gouyvenoux M."/>
            <person name="Ugarte E."/>
            <person name="Cattonaro F."/>
            <person name="Anthouard V."/>
            <person name="Vico V."/>
            <person name="Del Fabbro C."/>
            <person name="Alaux M."/>
            <person name="Di Gaspero G."/>
            <person name="Dumas V."/>
            <person name="Felice N."/>
            <person name="Paillard S."/>
            <person name="Juman I."/>
            <person name="Moroldo M."/>
            <person name="Scalabrin S."/>
            <person name="Canaguier A."/>
            <person name="Le Clainche I."/>
            <person name="Malacrida G."/>
            <person name="Durand E."/>
            <person name="Pesole G."/>
            <person name="Laucou V."/>
            <person name="Chatelet P."/>
            <person name="Merdinoglu D."/>
            <person name="Delledonne M."/>
            <person name="Pezzotti M."/>
            <person name="Lecharny A."/>
            <person name="Scarpelli C."/>
            <person name="Artiguenave F."/>
            <person name="Pe M.E."/>
            <person name="Valle G."/>
            <person name="Morgante M."/>
            <person name="Caboche M."/>
            <person name="Adam-Blondon A.-F."/>
            <person name="Weissenbach J."/>
            <person name="Quetier F."/>
            <person name="Wincker P."/>
        </authorList>
    </citation>
    <scope>NUCLEOTIDE SEQUENCE [LARGE SCALE GENOMIC DNA]</scope>
    <source>
        <strain evidence="2">cv. Pinot noir / PN40024</strain>
    </source>
</reference>